<dbReference type="AlphaFoldDB" id="A0A3M7RQ73"/>
<name>A0A3M7RQ73_BRAPC</name>
<sequence length="119" mass="14512">MFRKIIQKNDEINNYKKANDISFPITFFFNLDLIQKIVLIPNYFSVVLWQELKVRLNSLYLYHLPFHLQYLQAQLKVLTHQLLACHNFYSLYLELHLFAQTETKNMSIYFFKCEQRKID</sequence>
<dbReference type="Proteomes" id="UP000276133">
    <property type="component" value="Unassembled WGS sequence"/>
</dbReference>
<proteinExistence type="predicted"/>
<protein>
    <submittedName>
        <fullName evidence="1">Uncharacterized protein</fullName>
    </submittedName>
</protein>
<keyword evidence="2" id="KW-1185">Reference proteome</keyword>
<evidence type="ECO:0000313" key="1">
    <source>
        <dbReference type="EMBL" id="RNA25517.1"/>
    </source>
</evidence>
<evidence type="ECO:0000313" key="2">
    <source>
        <dbReference type="Proteomes" id="UP000276133"/>
    </source>
</evidence>
<comment type="caution">
    <text evidence="1">The sequence shown here is derived from an EMBL/GenBank/DDBJ whole genome shotgun (WGS) entry which is preliminary data.</text>
</comment>
<dbReference type="EMBL" id="REGN01002910">
    <property type="protein sequence ID" value="RNA25517.1"/>
    <property type="molecule type" value="Genomic_DNA"/>
</dbReference>
<organism evidence="1 2">
    <name type="scientific">Brachionus plicatilis</name>
    <name type="common">Marine rotifer</name>
    <name type="synonym">Brachionus muelleri</name>
    <dbReference type="NCBI Taxonomy" id="10195"/>
    <lineage>
        <taxon>Eukaryota</taxon>
        <taxon>Metazoa</taxon>
        <taxon>Spiralia</taxon>
        <taxon>Gnathifera</taxon>
        <taxon>Rotifera</taxon>
        <taxon>Eurotatoria</taxon>
        <taxon>Monogononta</taxon>
        <taxon>Pseudotrocha</taxon>
        <taxon>Ploima</taxon>
        <taxon>Brachionidae</taxon>
        <taxon>Brachionus</taxon>
    </lineage>
</organism>
<accession>A0A3M7RQ73</accession>
<reference evidence="1 2" key="1">
    <citation type="journal article" date="2018" name="Sci. Rep.">
        <title>Genomic signatures of local adaptation to the degree of environmental predictability in rotifers.</title>
        <authorList>
            <person name="Franch-Gras L."/>
            <person name="Hahn C."/>
            <person name="Garcia-Roger E.M."/>
            <person name="Carmona M.J."/>
            <person name="Serra M."/>
            <person name="Gomez A."/>
        </authorList>
    </citation>
    <scope>NUCLEOTIDE SEQUENCE [LARGE SCALE GENOMIC DNA]</scope>
    <source>
        <strain evidence="1">HYR1</strain>
    </source>
</reference>
<gene>
    <name evidence="1" type="ORF">BpHYR1_032940</name>
</gene>